<evidence type="ECO:0000259" key="2">
    <source>
        <dbReference type="PROSITE" id="PS50075"/>
    </source>
</evidence>
<dbReference type="InterPro" id="IPR000873">
    <property type="entry name" value="AMP-dep_synth/lig_dom"/>
</dbReference>
<dbReference type="PROSITE" id="PS50075">
    <property type="entry name" value="CARRIER"/>
    <property type="match status" value="1"/>
</dbReference>
<dbReference type="Gene3D" id="1.10.405.20">
    <property type="match status" value="1"/>
</dbReference>
<keyword evidence="1" id="KW-0472">Membrane</keyword>
<dbReference type="InterPro" id="IPR020845">
    <property type="entry name" value="AMP-binding_CS"/>
</dbReference>
<dbReference type="Gene3D" id="3.40.50.12780">
    <property type="entry name" value="N-terminal domain of ligase-like"/>
    <property type="match status" value="1"/>
</dbReference>
<dbReference type="Gene3D" id="3.30.300.30">
    <property type="match status" value="1"/>
</dbReference>
<sequence>MKFHSSILEALNHHALEIPDKVVFTWVNSKCEEQNKLTFKQLEDQSNAVAARLLKLGCQKGDRVMIAYPFGLEFLAGMFGAMKIGVIPCSIYPPNPNQLKTDMPKFRGFAADAGAKYALTTTTFAVGMTAASVLYKTGVTWIGTDKLFIKKSNTNKPKQYERFVGEPGGICFIQYTSGSTGHPKGVMISHNNLVEDIWAISRVLGTNAVGALWLPQYHDMGLVSGFMSAIYAGVHVIMASPLDFIMRPLLWTDMVETYQATHTSAPNFAYALLLKRLKQAKRNANWSHVTHAMFAAEPTQRHVVEELAQTLSIRREHVYNLYGLAEAVVFLTGGPAYPDTSGVVCCGPVDSPSVKLRIVQDGKEIEEGQVGTIWVQSPCVAAGYYGQQELTTATFANALPGYDGTWLDTGDLGRVVDGQLYVTGRSKDLIIINGKNYYPSDVELSIDDAFGDVIRPGRTSAFQHGEDSLGITVEGRKDFDKSENEDLAVQIANHVSQFHGLFASEVVVLKLGVTPKTTSGKLKRSEIRRTTIGGNWKESSILLQFQRNDFIAPFAQGHRSSFLEISFAMNGVASSEFNLNEDTGHEMIKESASVAIIGGGVAGLVTALKLAQRNIKVTVFERNEQIGGHARHTTIFGHERNPAFGMFLGSAWPNLMALTKELGVDPVPLVTAHEFRDVVGMGEDNIPEANPAEVSRFLAEMHIVYKSGNGQVESIGQYMGRNGFSHHFAVTYFLGRMITFFPGSSIQQFLDYPLDLIAWYVVAIGISTADEMVFRLRNKEYMTAFEQNLLSLGVEFKIGCSPSVIGRDKGVSISTGNGDDDILQFDKLVLAVPPNAALQVLGEHCSDYEEVLADFECPLETVVYHTDSKWAVPSKNNGIFANIPDWGAALPSCDDTIPFTASFVSDSDDKTPIYATHAYNTFNELDFATPTEMISFTHTRVTCKAIHLRKSLLRHQGRHSTYFAGGWTRGLMFHEDALVSGIQVANSILHELGRRPHPILERTREMQQNIPPTTIDDGSTCQGNFTTKYAKTLMSVFGSEVDSSKTWVENGLTSLTSAELRMKVEEEMHVVLPANFEQIYPTPESLSDFLVASKTKSFPSHDTFKDPDFTWHSNRAKLSKLQLGVFQMLGSIVILLLLFTSVVPSYFLVSLVLNQCGSTEVRECQDPFLLLLLPMSFHLCILSLSVIVMLCKFVVVGKYRHQQFDLLSWDYLHWWFLDRLVEIWESIAGQFLLGTKLLLLFYWLLGADLSWSAKIESFIREFDLVQVGSDATIGHPLKCRKFSQSKESSPLMTFRPIVVGNNCNVSGMVSLGAVIGQGSKVAKLSVVKEGAIVPEGVLASGNPAYNAGSFHHDESSLFGESMLEAFKITWTIFEAYHLFVLSYIVYTTLSMILPYWRYSGILHWILLLPMTSFLALLTSIALKWLLLGKRTPSNQYAASLWSRATNWACDFHFRTACWLFIPFFGQSRIWNIILFLHGLDVDMVSTLSGPYFYFLPSNVDFVKIRGSFVATMSLDFGNVSKQGNSMIEIISSSIGFGSNLHAGVKIVQSTIPPRSNVSDSIYDLNQVGKLPKKPPMLTEEVALQVMNVVVFASIIPCYEIGLAATASSSPVIVAFGLALAVLLQLFIWILSTRIVEFILFHLPTQAQQALLGVYLTHVWYFRVGNWLDMALHGTPMFGYYAQLMGAEVEGDLWYFGNAIYEYCCLHFKGSVIVDNSHLSGHYLDLNGLTLGDTYVSGLLHPGCYARAGSVVTGNENGPWKVFLRSDLGMQDSKPVLKESPQLGNTDRLATVSQDDPMDDVPMDLDV</sequence>
<gene>
    <name evidence="3" type="ORF">SEMRO_329_G118850.1</name>
</gene>
<dbReference type="InterPro" id="IPR036188">
    <property type="entry name" value="FAD/NAD-bd_sf"/>
</dbReference>
<dbReference type="Pfam" id="PF13450">
    <property type="entry name" value="NAD_binding_8"/>
    <property type="match status" value="1"/>
</dbReference>
<dbReference type="Gene3D" id="1.10.1200.10">
    <property type="entry name" value="ACP-like"/>
    <property type="match status" value="1"/>
</dbReference>
<organism evidence="3 4">
    <name type="scientific">Seminavis robusta</name>
    <dbReference type="NCBI Taxonomy" id="568900"/>
    <lineage>
        <taxon>Eukaryota</taxon>
        <taxon>Sar</taxon>
        <taxon>Stramenopiles</taxon>
        <taxon>Ochrophyta</taxon>
        <taxon>Bacillariophyta</taxon>
        <taxon>Bacillariophyceae</taxon>
        <taxon>Bacillariophycidae</taxon>
        <taxon>Naviculales</taxon>
        <taxon>Naviculaceae</taxon>
        <taxon>Seminavis</taxon>
    </lineage>
</organism>
<dbReference type="Proteomes" id="UP001153069">
    <property type="component" value="Unassembled WGS sequence"/>
</dbReference>
<dbReference type="SUPFAM" id="SSF51161">
    <property type="entry name" value="Trimeric LpxA-like enzymes"/>
    <property type="match status" value="1"/>
</dbReference>
<dbReference type="PANTHER" id="PTHR22754:SF32">
    <property type="entry name" value="DISCO-INTERACTING PROTEIN 2"/>
    <property type="match status" value="1"/>
</dbReference>
<dbReference type="Gene3D" id="2.160.10.10">
    <property type="entry name" value="Hexapeptide repeat proteins"/>
    <property type="match status" value="1"/>
</dbReference>
<feature type="transmembrane region" description="Helical" evidence="1">
    <location>
        <begin position="1375"/>
        <end position="1396"/>
    </location>
</feature>
<protein>
    <submittedName>
        <fullName evidence="3">D-alanine--D-alanyl carrier protein ligase</fullName>
    </submittedName>
</protein>
<dbReference type="GO" id="GO:0016874">
    <property type="term" value="F:ligase activity"/>
    <property type="evidence" value="ECO:0007669"/>
    <property type="project" value="UniProtKB-KW"/>
</dbReference>
<dbReference type="SUPFAM" id="SSF56801">
    <property type="entry name" value="Acetyl-CoA synthetase-like"/>
    <property type="match status" value="1"/>
</dbReference>
<feature type="transmembrane region" description="Helical" evidence="1">
    <location>
        <begin position="1125"/>
        <end position="1148"/>
    </location>
</feature>
<dbReference type="PROSITE" id="PS00455">
    <property type="entry name" value="AMP_BINDING"/>
    <property type="match status" value="1"/>
</dbReference>
<dbReference type="PRINTS" id="PR00419">
    <property type="entry name" value="ADXRDTASE"/>
</dbReference>
<dbReference type="Pfam" id="PF00501">
    <property type="entry name" value="AMP-binding"/>
    <property type="match status" value="1"/>
</dbReference>
<accession>A0A9N8DWD0</accession>
<dbReference type="Gene3D" id="3.30.70.1990">
    <property type="match status" value="1"/>
</dbReference>
<feature type="transmembrane region" description="Helical" evidence="1">
    <location>
        <begin position="1581"/>
        <end position="1605"/>
    </location>
</feature>
<evidence type="ECO:0000313" key="4">
    <source>
        <dbReference type="Proteomes" id="UP001153069"/>
    </source>
</evidence>
<keyword evidence="1" id="KW-0812">Transmembrane</keyword>
<dbReference type="OrthoDB" id="199633at2759"/>
<evidence type="ECO:0000313" key="3">
    <source>
        <dbReference type="EMBL" id="CAB9508021.1"/>
    </source>
</evidence>
<dbReference type="InterPro" id="IPR045851">
    <property type="entry name" value="AMP-bd_C_sf"/>
</dbReference>
<feature type="transmembrane region" description="Helical" evidence="1">
    <location>
        <begin position="1168"/>
        <end position="1195"/>
    </location>
</feature>
<dbReference type="InterPro" id="IPR009081">
    <property type="entry name" value="PP-bd_ACP"/>
</dbReference>
<dbReference type="InterPro" id="IPR042099">
    <property type="entry name" value="ANL_N_sf"/>
</dbReference>
<feature type="domain" description="Carrier" evidence="2">
    <location>
        <begin position="1016"/>
        <end position="1094"/>
    </location>
</feature>
<dbReference type="InterPro" id="IPR011004">
    <property type="entry name" value="Trimer_LpxA-like_sf"/>
</dbReference>
<dbReference type="InterPro" id="IPR036736">
    <property type="entry name" value="ACP-like_sf"/>
</dbReference>
<keyword evidence="4" id="KW-1185">Reference proteome</keyword>
<feature type="transmembrane region" description="Helical" evidence="1">
    <location>
        <begin position="1611"/>
        <end position="1630"/>
    </location>
</feature>
<proteinExistence type="predicted"/>
<dbReference type="PANTHER" id="PTHR22754">
    <property type="entry name" value="DISCO-INTERACTING PROTEIN 2 DIP2 -RELATED"/>
    <property type="match status" value="1"/>
</dbReference>
<feature type="transmembrane region" description="Helical" evidence="1">
    <location>
        <begin position="1402"/>
        <end position="1426"/>
    </location>
</feature>
<evidence type="ECO:0000256" key="1">
    <source>
        <dbReference type="SAM" id="Phobius"/>
    </source>
</evidence>
<keyword evidence="1" id="KW-1133">Transmembrane helix</keyword>
<dbReference type="SUPFAM" id="SSF51905">
    <property type="entry name" value="FAD/NAD(P)-binding domain"/>
    <property type="match status" value="1"/>
</dbReference>
<keyword evidence="3" id="KW-0436">Ligase</keyword>
<dbReference type="EMBL" id="CAICTM010000328">
    <property type="protein sequence ID" value="CAB9508021.1"/>
    <property type="molecule type" value="Genomic_DNA"/>
</dbReference>
<dbReference type="Gene3D" id="3.50.50.60">
    <property type="entry name" value="FAD/NAD(P)-binding domain"/>
    <property type="match status" value="1"/>
</dbReference>
<comment type="caution">
    <text evidence="3">The sequence shown here is derived from an EMBL/GenBank/DDBJ whole genome shotgun (WGS) entry which is preliminary data.</text>
</comment>
<dbReference type="SUPFAM" id="SSF47336">
    <property type="entry name" value="ACP-like"/>
    <property type="match status" value="1"/>
</dbReference>
<reference evidence="3" key="1">
    <citation type="submission" date="2020-06" db="EMBL/GenBank/DDBJ databases">
        <authorList>
            <consortium name="Plant Systems Biology data submission"/>
        </authorList>
    </citation>
    <scope>NUCLEOTIDE SEQUENCE</scope>
    <source>
        <strain evidence="3">D6</strain>
    </source>
</reference>
<name>A0A9N8DWD0_9STRA</name>